<dbReference type="AlphaFoldDB" id="A0A1Z5R304"/>
<organism evidence="2 3">
    <name type="scientific">Sorghum bicolor</name>
    <name type="common">Sorghum</name>
    <name type="synonym">Sorghum vulgare</name>
    <dbReference type="NCBI Taxonomy" id="4558"/>
    <lineage>
        <taxon>Eukaryota</taxon>
        <taxon>Viridiplantae</taxon>
        <taxon>Streptophyta</taxon>
        <taxon>Embryophyta</taxon>
        <taxon>Tracheophyta</taxon>
        <taxon>Spermatophyta</taxon>
        <taxon>Magnoliopsida</taxon>
        <taxon>Liliopsida</taxon>
        <taxon>Poales</taxon>
        <taxon>Poaceae</taxon>
        <taxon>PACMAD clade</taxon>
        <taxon>Panicoideae</taxon>
        <taxon>Andropogonodae</taxon>
        <taxon>Andropogoneae</taxon>
        <taxon>Sorghinae</taxon>
        <taxon>Sorghum</taxon>
    </lineage>
</organism>
<evidence type="ECO:0000256" key="1">
    <source>
        <dbReference type="SAM" id="MobiDB-lite"/>
    </source>
</evidence>
<dbReference type="InParanoid" id="A0A1Z5R304"/>
<sequence length="135" mass="14444">MEVGASATRRRWPIPSTPGGGGPSPPRPTAVADTCLLLLTVCPSPRARQSLVPAWPPHHSSATGGEPHLLIPGAPDLELTGAVKVLQWRLLLPTRIIGRSEGPVSKTEGGRWPAPTRSRGWRPAHHRAVLAFCLR</sequence>
<gene>
    <name evidence="2" type="ORF">SORBI_3009G109450</name>
</gene>
<dbReference type="Gramene" id="OQU77831">
    <property type="protein sequence ID" value="OQU77831"/>
    <property type="gene ID" value="SORBI_3009G109450"/>
</dbReference>
<dbReference type="Proteomes" id="UP000000768">
    <property type="component" value="Chromosome 9"/>
</dbReference>
<evidence type="ECO:0000313" key="3">
    <source>
        <dbReference type="Proteomes" id="UP000000768"/>
    </source>
</evidence>
<protein>
    <submittedName>
        <fullName evidence="2">Uncharacterized protein</fullName>
    </submittedName>
</protein>
<dbReference type="EMBL" id="CM000768">
    <property type="protein sequence ID" value="OQU77831.1"/>
    <property type="molecule type" value="Genomic_DNA"/>
</dbReference>
<keyword evidence="3" id="KW-1185">Reference proteome</keyword>
<reference evidence="3" key="2">
    <citation type="journal article" date="2018" name="Plant J.">
        <title>The Sorghum bicolor reference genome: improved assembly, gene annotations, a transcriptome atlas, and signatures of genome organization.</title>
        <authorList>
            <person name="McCormick R.F."/>
            <person name="Truong S.K."/>
            <person name="Sreedasyam A."/>
            <person name="Jenkins J."/>
            <person name="Shu S."/>
            <person name="Sims D."/>
            <person name="Kennedy M."/>
            <person name="Amirebrahimi M."/>
            <person name="Weers B.D."/>
            <person name="McKinley B."/>
            <person name="Mattison A."/>
            <person name="Morishige D.T."/>
            <person name="Grimwood J."/>
            <person name="Schmutz J."/>
            <person name="Mullet J.E."/>
        </authorList>
    </citation>
    <scope>NUCLEOTIDE SEQUENCE [LARGE SCALE GENOMIC DNA]</scope>
    <source>
        <strain evidence="3">cv. BTx623</strain>
    </source>
</reference>
<reference evidence="2 3" key="1">
    <citation type="journal article" date="2009" name="Nature">
        <title>The Sorghum bicolor genome and the diversification of grasses.</title>
        <authorList>
            <person name="Paterson A.H."/>
            <person name="Bowers J.E."/>
            <person name="Bruggmann R."/>
            <person name="Dubchak I."/>
            <person name="Grimwood J."/>
            <person name="Gundlach H."/>
            <person name="Haberer G."/>
            <person name="Hellsten U."/>
            <person name="Mitros T."/>
            <person name="Poliakov A."/>
            <person name="Schmutz J."/>
            <person name="Spannagl M."/>
            <person name="Tang H."/>
            <person name="Wang X."/>
            <person name="Wicker T."/>
            <person name="Bharti A.K."/>
            <person name="Chapman J."/>
            <person name="Feltus F.A."/>
            <person name="Gowik U."/>
            <person name="Grigoriev I.V."/>
            <person name="Lyons E."/>
            <person name="Maher C.A."/>
            <person name="Martis M."/>
            <person name="Narechania A."/>
            <person name="Otillar R.P."/>
            <person name="Penning B.W."/>
            <person name="Salamov A.A."/>
            <person name="Wang Y."/>
            <person name="Zhang L."/>
            <person name="Carpita N.C."/>
            <person name="Freeling M."/>
            <person name="Gingle A.R."/>
            <person name="Hash C.T."/>
            <person name="Keller B."/>
            <person name="Klein P."/>
            <person name="Kresovich S."/>
            <person name="McCann M.C."/>
            <person name="Ming R."/>
            <person name="Peterson D.G."/>
            <person name="Mehboob-ur-Rahman"/>
            <person name="Ware D."/>
            <person name="Westhoff P."/>
            <person name="Mayer K.F."/>
            <person name="Messing J."/>
            <person name="Rokhsar D.S."/>
        </authorList>
    </citation>
    <scope>NUCLEOTIDE SEQUENCE [LARGE SCALE GENOMIC DNA]</scope>
    <source>
        <strain evidence="3">cv. BTx623</strain>
    </source>
</reference>
<feature type="region of interest" description="Disordered" evidence="1">
    <location>
        <begin position="1"/>
        <end position="30"/>
    </location>
</feature>
<name>A0A1Z5R304_SORBI</name>
<proteinExistence type="predicted"/>
<accession>A0A1Z5R304</accession>
<evidence type="ECO:0000313" key="2">
    <source>
        <dbReference type="EMBL" id="OQU77831.1"/>
    </source>
</evidence>